<organism evidence="7 8">
    <name type="scientific">Tritrichomonas musculus</name>
    <dbReference type="NCBI Taxonomy" id="1915356"/>
    <lineage>
        <taxon>Eukaryota</taxon>
        <taxon>Metamonada</taxon>
        <taxon>Parabasalia</taxon>
        <taxon>Tritrichomonadida</taxon>
        <taxon>Tritrichomonadidae</taxon>
        <taxon>Tritrichomonas</taxon>
    </lineage>
</organism>
<keyword evidence="1" id="KW-0808">Transferase</keyword>
<dbReference type="PANTHER" id="PTHR44329">
    <property type="entry name" value="SERINE/THREONINE-PROTEIN KINASE TNNI3K-RELATED"/>
    <property type="match status" value="1"/>
</dbReference>
<accession>A0ABR2J180</accession>
<evidence type="ECO:0000256" key="5">
    <source>
        <dbReference type="SAM" id="Coils"/>
    </source>
</evidence>
<evidence type="ECO:0000313" key="7">
    <source>
        <dbReference type="EMBL" id="KAK8871569.1"/>
    </source>
</evidence>
<dbReference type="PROSITE" id="PS00107">
    <property type="entry name" value="PROTEIN_KINASE_ATP"/>
    <property type="match status" value="1"/>
</dbReference>
<keyword evidence="8" id="KW-1185">Reference proteome</keyword>
<name>A0ABR2J180_9EUKA</name>
<feature type="domain" description="Protein kinase" evidence="6">
    <location>
        <begin position="21"/>
        <end position="294"/>
    </location>
</feature>
<evidence type="ECO:0000259" key="6">
    <source>
        <dbReference type="PROSITE" id="PS50011"/>
    </source>
</evidence>
<gene>
    <name evidence="7" type="ORF">M9Y10_007302</name>
</gene>
<dbReference type="Pfam" id="PF08238">
    <property type="entry name" value="Sel1"/>
    <property type="match status" value="5"/>
</dbReference>
<dbReference type="PRINTS" id="PR00109">
    <property type="entry name" value="TYRKINASE"/>
</dbReference>
<dbReference type="Gene3D" id="1.25.40.10">
    <property type="entry name" value="Tetratricopeptide repeat domain"/>
    <property type="match status" value="1"/>
</dbReference>
<dbReference type="InterPro" id="IPR006597">
    <property type="entry name" value="Sel1-like"/>
</dbReference>
<evidence type="ECO:0000256" key="2">
    <source>
        <dbReference type="ARBA" id="ARBA00022741"/>
    </source>
</evidence>
<dbReference type="EMBL" id="JAPFFF010000013">
    <property type="protein sequence ID" value="KAK8871569.1"/>
    <property type="molecule type" value="Genomic_DNA"/>
</dbReference>
<dbReference type="PROSITE" id="PS50011">
    <property type="entry name" value="PROTEIN_KINASE_DOM"/>
    <property type="match status" value="1"/>
</dbReference>
<reference evidence="7 8" key="1">
    <citation type="submission" date="2024-04" db="EMBL/GenBank/DDBJ databases">
        <title>Tritrichomonas musculus Genome.</title>
        <authorList>
            <person name="Alves-Ferreira E."/>
            <person name="Grigg M."/>
            <person name="Lorenzi H."/>
            <person name="Galac M."/>
        </authorList>
    </citation>
    <scope>NUCLEOTIDE SEQUENCE [LARGE SCALE GENOMIC DNA]</scope>
    <source>
        <strain evidence="7 8">EAF2021</strain>
    </source>
</reference>
<keyword evidence="1" id="KW-0418">Kinase</keyword>
<dbReference type="InterPro" id="IPR051681">
    <property type="entry name" value="Ser/Thr_Kinases-Pseudokinases"/>
</dbReference>
<dbReference type="InterPro" id="IPR000719">
    <property type="entry name" value="Prot_kinase_dom"/>
</dbReference>
<feature type="coiled-coil region" evidence="5">
    <location>
        <begin position="337"/>
        <end position="453"/>
    </location>
</feature>
<keyword evidence="5" id="KW-0175">Coiled coil</keyword>
<proteinExistence type="predicted"/>
<dbReference type="InterPro" id="IPR011009">
    <property type="entry name" value="Kinase-like_dom_sf"/>
</dbReference>
<evidence type="ECO:0000256" key="1">
    <source>
        <dbReference type="ARBA" id="ARBA00022527"/>
    </source>
</evidence>
<dbReference type="Proteomes" id="UP001470230">
    <property type="component" value="Unassembled WGS sequence"/>
</dbReference>
<dbReference type="SMART" id="SM00220">
    <property type="entry name" value="S_TKc"/>
    <property type="match status" value="1"/>
</dbReference>
<dbReference type="PROSITE" id="PS00108">
    <property type="entry name" value="PROTEIN_KINASE_ST"/>
    <property type="match status" value="1"/>
</dbReference>
<sequence>MIDKIQNKELEGLFFNTDDFVLHEKSIGEGSFGKVYIAHQASDDKLYAVKILNTEKGMNGHDQMLFMRESLILHKLKHPCIVEFIGVNFQSFTDPSKLSPSIITEYLPHGSLKTILDQEKRALADFNWTSTKKLINLIGIACAMKYLHEQGVIHRDLKPENILTDENYYPRICDFGLSRYFAESLSNNRKITQTGQIGTPIYMAPELFQQNCRYGPAVDVFAFAMIAYEIVTGKVPLVDINVVDPVTIAFQTSQGHRPLIPDTVHPKMANLIRRCWCQKPENRPSFGEIYNELLNDLSILGDDVDQAEIEDYIDMLNEKITNSPKENNNIILRSTPNKKLEEEIRRLKNKCSQLEAEIKTRENHYIFDIRSLTNQNNDLQKQCKLKDSQLKECNQKLKASYRDLQANFWEKEIEYEECIQNLRAENSNLQKNLKSIEIQFSEYIQKLKAEKSEPKKNSQPPQPPQHSQISLDLFSIGICKLIGDRDEINPAEGLSYLKQSSEEGNSHASFICGLLYETGDAGQRNFQKSVFYYKRSTAQGNSHGLKRIGHCYHLGYGVGQSYEDAVEYYKESARLGNSYAFNSLGICYLNGEGVEMNYRKAIEYYNKAAQLGNSDALNNIGLCYENGQGVEQDFSKAFEYYEKSAKMGNIYALNSLGFCYENGNGTDRDYRKAIEYYNKSSILGNSIARENLRRLKTKFSNLSNSFIYEE</sequence>
<dbReference type="Pfam" id="PF00069">
    <property type="entry name" value="Pkinase"/>
    <property type="match status" value="1"/>
</dbReference>
<evidence type="ECO:0000313" key="8">
    <source>
        <dbReference type="Proteomes" id="UP001470230"/>
    </source>
</evidence>
<dbReference type="InterPro" id="IPR008271">
    <property type="entry name" value="Ser/Thr_kinase_AS"/>
</dbReference>
<keyword evidence="1" id="KW-0723">Serine/threonine-protein kinase</keyword>
<dbReference type="SMART" id="SM00671">
    <property type="entry name" value="SEL1"/>
    <property type="match status" value="6"/>
</dbReference>
<comment type="caution">
    <text evidence="7">The sequence shown here is derived from an EMBL/GenBank/DDBJ whole genome shotgun (WGS) entry which is preliminary data.</text>
</comment>
<evidence type="ECO:0000256" key="3">
    <source>
        <dbReference type="ARBA" id="ARBA00022840"/>
    </source>
</evidence>
<dbReference type="InterPro" id="IPR001245">
    <property type="entry name" value="Ser-Thr/Tyr_kinase_cat_dom"/>
</dbReference>
<evidence type="ECO:0000256" key="4">
    <source>
        <dbReference type="PROSITE-ProRule" id="PRU10141"/>
    </source>
</evidence>
<dbReference type="Gene3D" id="1.10.510.10">
    <property type="entry name" value="Transferase(Phosphotransferase) domain 1"/>
    <property type="match status" value="1"/>
</dbReference>
<dbReference type="InterPro" id="IPR017441">
    <property type="entry name" value="Protein_kinase_ATP_BS"/>
</dbReference>
<dbReference type="SUPFAM" id="SSF56112">
    <property type="entry name" value="Protein kinase-like (PK-like)"/>
    <property type="match status" value="1"/>
</dbReference>
<dbReference type="CDD" id="cd13999">
    <property type="entry name" value="STKc_MAP3K-like"/>
    <property type="match status" value="1"/>
</dbReference>
<keyword evidence="2 4" id="KW-0547">Nucleotide-binding</keyword>
<dbReference type="PANTHER" id="PTHR44329:SF214">
    <property type="entry name" value="PROTEIN KINASE DOMAIN-CONTAINING PROTEIN"/>
    <property type="match status" value="1"/>
</dbReference>
<protein>
    <recommendedName>
        <fullName evidence="6">Protein kinase domain-containing protein</fullName>
    </recommendedName>
</protein>
<keyword evidence="3 4" id="KW-0067">ATP-binding</keyword>
<dbReference type="SUPFAM" id="SSF81901">
    <property type="entry name" value="HCP-like"/>
    <property type="match status" value="1"/>
</dbReference>
<feature type="binding site" evidence="4">
    <location>
        <position position="50"/>
    </location>
    <ligand>
        <name>ATP</name>
        <dbReference type="ChEBI" id="CHEBI:30616"/>
    </ligand>
</feature>
<dbReference type="InterPro" id="IPR011990">
    <property type="entry name" value="TPR-like_helical_dom_sf"/>
</dbReference>